<accession>A0A9Q1H619</accession>
<protein>
    <submittedName>
        <fullName evidence="3">CDK5 and ABL1 enzyme substrate 1</fullName>
    </submittedName>
</protein>
<feature type="compositionally biased region" description="Polar residues" evidence="1">
    <location>
        <begin position="41"/>
        <end position="53"/>
    </location>
</feature>
<gene>
    <name evidence="3" type="ORF">HOLleu_24037</name>
</gene>
<feature type="region of interest" description="Disordered" evidence="1">
    <location>
        <begin position="28"/>
        <end position="177"/>
    </location>
</feature>
<reference evidence="3" key="1">
    <citation type="submission" date="2021-10" db="EMBL/GenBank/DDBJ databases">
        <title>Tropical sea cucumber genome reveals ecological adaptation and Cuvierian tubules defense mechanism.</title>
        <authorList>
            <person name="Chen T."/>
        </authorList>
    </citation>
    <scope>NUCLEOTIDE SEQUENCE</scope>
    <source>
        <strain evidence="3">Nanhai2018</strain>
        <tissue evidence="3">Muscle</tissue>
    </source>
</reference>
<proteinExistence type="predicted"/>
<dbReference type="PANTHER" id="PTHR22896:SF0">
    <property type="entry name" value="CYCLIN N-TERMINAL DOMAIN-CONTAINING PROTEIN"/>
    <property type="match status" value="1"/>
</dbReference>
<dbReference type="PANTHER" id="PTHR22896">
    <property type="entry name" value="CDK5 AND ABL1 ENZYME SUBSTRATE 1"/>
    <property type="match status" value="1"/>
</dbReference>
<sequence length="529" mass="59299">MADLRRKYNSYRNAKRRAEAITFLANISLSGKTDPRKDGSNSRCGMQEQPSGENESKEEDIFIAADNVDISTGQQSRNKRIVRQRSPSAGVTLTNSSSSFQQAETSVHETPPSSTSSKLRRTLSGSRTRRTSGSATPPSSPTKGGDRFFTTRSFSGEGGRHRYQKQVSSDPYVSLSNHSSSEDVQHVIPVKKLSSLESPTEGVEMEYFRHRSARMYGSGGRIILVSNHKVPFSVFSHLRYNRVTQYVLPRRDSDTKTRVSSVVRPRPLDSQELLTNTSLLEGVELGDEGKTVSYSHMLVPTLNTGTPSHRKLTLTEGLIGTPPVLGLTASMSPMSVLTERDTEGNSDTISQVTVYDPNTLDDPELISGKHKKLFQFSSYRVSIIDYAKPSALKRDINEKFKLRYPRIAITLSKLRSIKREMKKIIIDECGQDPGVLAHAYVYFEKLVLFEKINKENRKMLAGVCLLLAAKLNDIKGGDLQTLVKEIEDTFRENRKDLFAFEFPVLVALEFALHIPVQEVMPHYIRLMQT</sequence>
<dbReference type="InterPro" id="IPR036915">
    <property type="entry name" value="Cyclin-like_sf"/>
</dbReference>
<organism evidence="3 4">
    <name type="scientific">Holothuria leucospilota</name>
    <name type="common">Black long sea cucumber</name>
    <name type="synonym">Mertensiothuria leucospilota</name>
    <dbReference type="NCBI Taxonomy" id="206669"/>
    <lineage>
        <taxon>Eukaryota</taxon>
        <taxon>Metazoa</taxon>
        <taxon>Echinodermata</taxon>
        <taxon>Eleutherozoa</taxon>
        <taxon>Echinozoa</taxon>
        <taxon>Holothuroidea</taxon>
        <taxon>Aspidochirotacea</taxon>
        <taxon>Aspidochirotida</taxon>
        <taxon>Holothuriidae</taxon>
        <taxon>Holothuria</taxon>
    </lineage>
</organism>
<dbReference type="SUPFAM" id="SSF47954">
    <property type="entry name" value="Cyclin-like"/>
    <property type="match status" value="1"/>
</dbReference>
<feature type="compositionally biased region" description="Polar residues" evidence="1">
    <location>
        <begin position="165"/>
        <end position="177"/>
    </location>
</feature>
<dbReference type="InterPro" id="IPR006671">
    <property type="entry name" value="Cyclin_N"/>
</dbReference>
<feature type="compositionally biased region" description="Polar residues" evidence="1">
    <location>
        <begin position="85"/>
        <end position="105"/>
    </location>
</feature>
<comment type="caution">
    <text evidence="3">The sequence shown here is derived from an EMBL/GenBank/DDBJ whole genome shotgun (WGS) entry which is preliminary data.</text>
</comment>
<feature type="domain" description="Cyclin N-terminal" evidence="2">
    <location>
        <begin position="432"/>
        <end position="512"/>
    </location>
</feature>
<evidence type="ECO:0000313" key="4">
    <source>
        <dbReference type="Proteomes" id="UP001152320"/>
    </source>
</evidence>
<dbReference type="EMBL" id="JAIZAY010000011">
    <property type="protein sequence ID" value="KAJ8033706.1"/>
    <property type="molecule type" value="Genomic_DNA"/>
</dbReference>
<dbReference type="Pfam" id="PF00134">
    <property type="entry name" value="Cyclin_N"/>
    <property type="match status" value="1"/>
</dbReference>
<dbReference type="Proteomes" id="UP001152320">
    <property type="component" value="Chromosome 11"/>
</dbReference>
<dbReference type="AlphaFoldDB" id="A0A9Q1H619"/>
<evidence type="ECO:0000256" key="1">
    <source>
        <dbReference type="SAM" id="MobiDB-lite"/>
    </source>
</evidence>
<dbReference type="CDD" id="cd20556">
    <property type="entry name" value="CYCLIN_CABLES"/>
    <property type="match status" value="1"/>
</dbReference>
<evidence type="ECO:0000313" key="3">
    <source>
        <dbReference type="EMBL" id="KAJ8033706.1"/>
    </source>
</evidence>
<dbReference type="OrthoDB" id="5353095at2759"/>
<dbReference type="InterPro" id="IPR012388">
    <property type="entry name" value="CABLES1/2"/>
</dbReference>
<evidence type="ECO:0000259" key="2">
    <source>
        <dbReference type="Pfam" id="PF00134"/>
    </source>
</evidence>
<name>A0A9Q1H619_HOLLE</name>
<keyword evidence="4" id="KW-1185">Reference proteome</keyword>
<dbReference type="Gene3D" id="1.10.472.10">
    <property type="entry name" value="Cyclin-like"/>
    <property type="match status" value="1"/>
</dbReference>
<dbReference type="GO" id="GO:0051726">
    <property type="term" value="P:regulation of cell cycle"/>
    <property type="evidence" value="ECO:0007669"/>
    <property type="project" value="InterPro"/>
</dbReference>
<feature type="compositionally biased region" description="Low complexity" evidence="1">
    <location>
        <begin position="110"/>
        <end position="143"/>
    </location>
</feature>
<dbReference type="PIRSF" id="PIRSF025798">
    <property type="entry name" value="Cables"/>
    <property type="match status" value="1"/>
</dbReference>